<accession>A0A1B7MYJ1</accession>
<keyword evidence="4" id="KW-1185">Reference proteome</keyword>
<evidence type="ECO:0000313" key="3">
    <source>
        <dbReference type="EMBL" id="OAX37665.1"/>
    </source>
</evidence>
<dbReference type="OrthoDB" id="541052at2759"/>
<dbReference type="InterPro" id="IPR006598">
    <property type="entry name" value="CAP10"/>
</dbReference>
<dbReference type="Proteomes" id="UP000092154">
    <property type="component" value="Unassembled WGS sequence"/>
</dbReference>
<dbReference type="SMART" id="SM00672">
    <property type="entry name" value="CAP10"/>
    <property type="match status" value="1"/>
</dbReference>
<organism evidence="3 4">
    <name type="scientific">Rhizopogon vinicolor AM-OR11-026</name>
    <dbReference type="NCBI Taxonomy" id="1314800"/>
    <lineage>
        <taxon>Eukaryota</taxon>
        <taxon>Fungi</taxon>
        <taxon>Dikarya</taxon>
        <taxon>Basidiomycota</taxon>
        <taxon>Agaricomycotina</taxon>
        <taxon>Agaricomycetes</taxon>
        <taxon>Agaricomycetidae</taxon>
        <taxon>Boletales</taxon>
        <taxon>Suillineae</taxon>
        <taxon>Rhizopogonaceae</taxon>
        <taxon>Rhizopogon</taxon>
    </lineage>
</organism>
<feature type="domain" description="Glycosyl transferase CAP10" evidence="2">
    <location>
        <begin position="350"/>
        <end position="642"/>
    </location>
</feature>
<proteinExistence type="predicted"/>
<evidence type="ECO:0000256" key="1">
    <source>
        <dbReference type="SAM" id="MobiDB-lite"/>
    </source>
</evidence>
<protein>
    <recommendedName>
        <fullName evidence="2">Glycosyl transferase CAP10 domain-containing protein</fullName>
    </recommendedName>
</protein>
<dbReference type="PANTHER" id="PTHR12203:SF118">
    <property type="entry name" value="BETA-1,2-XYLOSYLTRANSFERASE 1"/>
    <property type="match status" value="1"/>
</dbReference>
<gene>
    <name evidence="3" type="ORF">K503DRAFT_771249</name>
</gene>
<dbReference type="EMBL" id="KV448338">
    <property type="protein sequence ID" value="OAX37665.1"/>
    <property type="molecule type" value="Genomic_DNA"/>
</dbReference>
<reference evidence="3 4" key="1">
    <citation type="submission" date="2016-06" db="EMBL/GenBank/DDBJ databases">
        <title>Comparative genomics of the ectomycorrhizal sister species Rhizopogon vinicolor and Rhizopogon vesiculosus (Basidiomycota: Boletales) reveals a divergence of the mating type B locus.</title>
        <authorList>
            <consortium name="DOE Joint Genome Institute"/>
            <person name="Mujic A.B."/>
            <person name="Kuo A."/>
            <person name="Tritt A."/>
            <person name="Lipzen A."/>
            <person name="Chen C."/>
            <person name="Johnson J."/>
            <person name="Sharma A."/>
            <person name="Barry K."/>
            <person name="Grigoriev I.V."/>
            <person name="Spatafora J.W."/>
        </authorList>
    </citation>
    <scope>NUCLEOTIDE SEQUENCE [LARGE SCALE GENOMIC DNA]</scope>
    <source>
        <strain evidence="3 4">AM-OR11-026</strain>
    </source>
</reference>
<evidence type="ECO:0000313" key="4">
    <source>
        <dbReference type="Proteomes" id="UP000092154"/>
    </source>
</evidence>
<dbReference type="Pfam" id="PF05686">
    <property type="entry name" value="Glyco_transf_90"/>
    <property type="match status" value="1"/>
</dbReference>
<dbReference type="AlphaFoldDB" id="A0A1B7MYJ1"/>
<dbReference type="PANTHER" id="PTHR12203">
    <property type="entry name" value="KDEL LYS-ASP-GLU-LEU CONTAINING - RELATED"/>
    <property type="match status" value="1"/>
</dbReference>
<name>A0A1B7MYJ1_9AGAM</name>
<evidence type="ECO:0000259" key="2">
    <source>
        <dbReference type="SMART" id="SM00672"/>
    </source>
</evidence>
<dbReference type="InParanoid" id="A0A1B7MYJ1"/>
<dbReference type="InterPro" id="IPR051091">
    <property type="entry name" value="O-Glucosyltr/Glycosyltrsf_90"/>
</dbReference>
<sequence>MFLLPFFLSRKSLRGYVFVVVFACSLAAFTLTPISITDTVARTPLKAQKPLSPYLLLGYQARWPKPAAESPSSHDDSSAIYLEPEDSNIIIHPESTPTTPHQPLPPRPTHTFRSDGLLQVNPDARHPILDLIARAEDEWNTKLARASRTLPDAVREYHRRYARAPPSGFDKWWAYVAKHNVQLPDEYDQIYRDLAPFWGIEPARLQAVQRDWEGHVHSYTLGKSTPSGPFYVANETLPDDEHDRRRLLEGGFRILQLMKEVEEDLPLFRAVFSPHDNPNVFLTEEMRSRAIKAGKSGKYIDIDKDRTPYTRGWLHACPTDSPANEPPIETEAEADREKPKNKTFIYNHLLAMDPCNHPSILSQHGQFLSHGPGPSAEPFPVPQFSFCSTTLHTDIRVPHIGSWISDVEGESSEEGEWERKEDDRLLWRGMNTGIHHAEDRPWRDAQRDRLMEMAQRPKGNVEILVSDTDGDDEERVRVEKVKKMRLNHAMLDIAFAGSPGQCEPETCKEVEEIFDWRKTMSVREAGKYKYVLDVDGNGWSSRFKRLMTTNALIFKSTVYPEWFTDRLAPWVHYVPIQNDYSDLYDALVFFRGDLAGRGAHEDLAAKIGREGREWSLTFWREEDMVAYLFRLFLEYARLMSEDRDELNFELEDDR</sequence>
<feature type="region of interest" description="Disordered" evidence="1">
    <location>
        <begin position="317"/>
        <end position="337"/>
    </location>
</feature>